<name>A0A9X1RJU0_9BURK</name>
<keyword evidence="4" id="KW-1185">Reference proteome</keyword>
<protein>
    <submittedName>
        <fullName evidence="3">Type VI secretion system-associated FHA domain protein TagH</fullName>
    </submittedName>
</protein>
<comment type="caution">
    <text evidence="3">The sequence shown here is derived from an EMBL/GenBank/DDBJ whole genome shotgun (WGS) entry which is preliminary data.</text>
</comment>
<dbReference type="EMBL" id="JAKLJA010000002">
    <property type="protein sequence ID" value="MCG5072628.1"/>
    <property type="molecule type" value="Genomic_DNA"/>
</dbReference>
<sequence>MKRRGEQGNAMQLTNPILTLRVAKYNDEPLAEPIAVRFGPDGGTIGRATTCTLVLPDQQRAISRVHARVECRGGEYLLCDLGANPSVLNQRALGGTREARLAHGDQVMIGAYLLEVALAEAAAQDEAKPFGHDPLAGVQVLRGAPQADDAALPENPFAPGGFGNAAGVGGLGGSGGLDALGEACLGAGERVVARPGYAGSESDHISPEWQALTPPSLAPAVPAAAFSAGGGIPADYDPLADAPGVGAPGAAALAQWESGGAAGHAGVSTPGVATPGVATPGAFSPHVVPVMTPAMTPEMTPAPPLVQPPMPASSQTFGAMPGVADPLGLGAGGPTGLPASLLGDAAPHGASPFDDLFAPATPSAPPVFAPPSQPAAVPQAQPHQMLPSVTQIFAPASHAPQPQPQPQPELSLAEQAEAEDPMPPQQPAAPAAAQDFTPAPAPSPAQADGTPTPASASAQNEAVLAALLEGLGLEPGRAPNLPAADLARLAGAMLRDALRGTMAVLRARSMTKREARLDTTLIVARDNNPLKFFPDVDSALAQMLTGRAQGYLPPDEAVARAFVDIESHELAVLVGMRAALAQVLARFDPATLEAQLSEQGVLDRVLSNRKAKLWDRFVELRAGIAREAEDDFQKLFGKAFNDAYEAQVDALQRAREAERAADRTAGRTAGEGEPPKPPEPKTGPA</sequence>
<feature type="region of interest" description="Disordered" evidence="1">
    <location>
        <begin position="415"/>
        <end position="458"/>
    </location>
</feature>
<accession>A0A9X1RJU0</accession>
<proteinExistence type="predicted"/>
<evidence type="ECO:0000259" key="2">
    <source>
        <dbReference type="PROSITE" id="PS50006"/>
    </source>
</evidence>
<dbReference type="InterPro" id="IPR017735">
    <property type="entry name" value="T6SS_FHA"/>
</dbReference>
<reference evidence="3" key="1">
    <citation type="submission" date="2022-01" db="EMBL/GenBank/DDBJ databases">
        <title>Genome sequence and assembly of Parabukholderia sp. RG36.</title>
        <authorList>
            <person name="Chhetri G."/>
        </authorList>
    </citation>
    <scope>NUCLEOTIDE SEQUENCE</scope>
    <source>
        <strain evidence="3">RG36</strain>
    </source>
</reference>
<dbReference type="Pfam" id="PF00498">
    <property type="entry name" value="FHA"/>
    <property type="match status" value="1"/>
</dbReference>
<feature type="region of interest" description="Disordered" evidence="1">
    <location>
        <begin position="652"/>
        <end position="685"/>
    </location>
</feature>
<dbReference type="Pfam" id="PF20232">
    <property type="entry name" value="T6SS_FHA_C"/>
    <property type="match status" value="1"/>
</dbReference>
<dbReference type="AlphaFoldDB" id="A0A9X1RJU0"/>
<evidence type="ECO:0000256" key="1">
    <source>
        <dbReference type="SAM" id="MobiDB-lite"/>
    </source>
</evidence>
<evidence type="ECO:0000313" key="4">
    <source>
        <dbReference type="Proteomes" id="UP001139308"/>
    </source>
</evidence>
<dbReference type="NCBIfam" id="TIGR03354">
    <property type="entry name" value="VI_FHA"/>
    <property type="match status" value="1"/>
</dbReference>
<gene>
    <name evidence="3" type="primary">tagH</name>
    <name evidence="3" type="ORF">L5014_04505</name>
</gene>
<dbReference type="CDD" id="cd00060">
    <property type="entry name" value="FHA"/>
    <property type="match status" value="1"/>
</dbReference>
<dbReference type="InterPro" id="IPR046883">
    <property type="entry name" value="T6SS_FHA_C"/>
</dbReference>
<feature type="domain" description="FHA" evidence="2">
    <location>
        <begin position="43"/>
        <end position="93"/>
    </location>
</feature>
<evidence type="ECO:0000313" key="3">
    <source>
        <dbReference type="EMBL" id="MCG5072628.1"/>
    </source>
</evidence>
<feature type="compositionally biased region" description="Low complexity" evidence="1">
    <location>
        <begin position="428"/>
        <end position="438"/>
    </location>
</feature>
<dbReference type="InterPro" id="IPR008984">
    <property type="entry name" value="SMAD_FHA_dom_sf"/>
</dbReference>
<organism evidence="3 4">
    <name type="scientific">Paraburkholderia tagetis</name>
    <dbReference type="NCBI Taxonomy" id="2913261"/>
    <lineage>
        <taxon>Bacteria</taxon>
        <taxon>Pseudomonadati</taxon>
        <taxon>Pseudomonadota</taxon>
        <taxon>Betaproteobacteria</taxon>
        <taxon>Burkholderiales</taxon>
        <taxon>Burkholderiaceae</taxon>
        <taxon>Paraburkholderia</taxon>
    </lineage>
</organism>
<feature type="compositionally biased region" description="Pro residues" evidence="1">
    <location>
        <begin position="362"/>
        <end position="373"/>
    </location>
</feature>
<feature type="compositionally biased region" description="Basic and acidic residues" evidence="1">
    <location>
        <begin position="652"/>
        <end position="665"/>
    </location>
</feature>
<dbReference type="InterPro" id="IPR000253">
    <property type="entry name" value="FHA_dom"/>
</dbReference>
<dbReference type="Gene3D" id="2.60.200.20">
    <property type="match status" value="1"/>
</dbReference>
<dbReference type="SMART" id="SM00240">
    <property type="entry name" value="FHA"/>
    <property type="match status" value="1"/>
</dbReference>
<dbReference type="PROSITE" id="PS50006">
    <property type="entry name" value="FHA_DOMAIN"/>
    <property type="match status" value="1"/>
</dbReference>
<dbReference type="SUPFAM" id="SSF49879">
    <property type="entry name" value="SMAD/FHA domain"/>
    <property type="match status" value="1"/>
</dbReference>
<feature type="region of interest" description="Disordered" evidence="1">
    <location>
        <begin position="357"/>
        <end position="382"/>
    </location>
</feature>
<dbReference type="Proteomes" id="UP001139308">
    <property type="component" value="Unassembled WGS sequence"/>
</dbReference>